<sequence>MKILHCDARRDEIQKTVYSCGEFAYEYISDFAKDLPGNVASASIAGGCTDPEGNVYLGMRGNPSQIVKLAPDGTYIKGFGGELLGDYLHFIKYTPQDTILCTDTHNHIVREFDTDGTLIRDFGEAGKPSDTGMDMGTLARMRRDGKIFPTEPYLGIVGMWAFYEAQRRVKRVAGPFNMPTDVDMTSSGEYIFADGYGNRAVHIFNADGTYRKTFGGVGDWEKPYEDTPGDMLIVHALCVDARDHIWICDREKDAVHVFDTEGNVVGYCSNNMGMPSGVDTDGEYIYVVGRAGYLTVFDLDLNMVAQLGTFNSDLRAHDLAANKQGDLFLFPTHANEDHQVIKLRRIRN</sequence>
<keyword evidence="1" id="KW-0677">Repeat</keyword>
<evidence type="ECO:0000256" key="1">
    <source>
        <dbReference type="ARBA" id="ARBA00022737"/>
    </source>
</evidence>
<dbReference type="RefSeq" id="WP_025531444.1">
    <property type="nucleotide sequence ID" value="NZ_CABIXC010000001.1"/>
</dbReference>
<gene>
    <name evidence="4" type="ORF">DWX31_19120</name>
    <name evidence="5" type="ORF">DXC39_02340</name>
    <name evidence="3" type="ORF">ERS852407_00690</name>
</gene>
<dbReference type="EMBL" id="CYZE01000001">
    <property type="protein sequence ID" value="CUN60697.1"/>
    <property type="molecule type" value="Genomic_DNA"/>
</dbReference>
<protein>
    <submittedName>
        <fullName evidence="3">Streptogramin lyase</fullName>
    </submittedName>
</protein>
<dbReference type="EMBL" id="QSSQ01000001">
    <property type="protein sequence ID" value="RGM08822.1"/>
    <property type="molecule type" value="Genomic_DNA"/>
</dbReference>
<dbReference type="InterPro" id="IPR011042">
    <property type="entry name" value="6-blade_b-propeller_TolB-like"/>
</dbReference>
<dbReference type="PANTHER" id="PTHR24104">
    <property type="entry name" value="E3 UBIQUITIN-PROTEIN LIGASE NHLRC1-RELATED"/>
    <property type="match status" value="1"/>
</dbReference>
<reference evidence="7 8" key="2">
    <citation type="submission" date="2018-08" db="EMBL/GenBank/DDBJ databases">
        <title>A genome reference for cultivated species of the human gut microbiota.</title>
        <authorList>
            <person name="Zou Y."/>
            <person name="Xue W."/>
            <person name="Luo G."/>
        </authorList>
    </citation>
    <scope>NUCLEOTIDE SEQUENCE [LARGE SCALE GENOMIC DNA]</scope>
    <source>
        <strain evidence="4 7">AF19-13AC</strain>
        <strain evidence="5 8">TF05-11AC</strain>
    </source>
</reference>
<evidence type="ECO:0000313" key="6">
    <source>
        <dbReference type="Proteomes" id="UP000095651"/>
    </source>
</evidence>
<evidence type="ECO:0000313" key="7">
    <source>
        <dbReference type="Proteomes" id="UP000261023"/>
    </source>
</evidence>
<feature type="repeat" description="NHL" evidence="2">
    <location>
        <begin position="174"/>
        <end position="207"/>
    </location>
</feature>
<organism evidence="3 6">
    <name type="scientific">Hungatella hathewayi</name>
    <dbReference type="NCBI Taxonomy" id="154046"/>
    <lineage>
        <taxon>Bacteria</taxon>
        <taxon>Bacillati</taxon>
        <taxon>Bacillota</taxon>
        <taxon>Clostridia</taxon>
        <taxon>Lachnospirales</taxon>
        <taxon>Lachnospiraceae</taxon>
        <taxon>Hungatella</taxon>
    </lineage>
</organism>
<dbReference type="InterPro" id="IPR001258">
    <property type="entry name" value="NHL_repeat"/>
</dbReference>
<dbReference type="Gene3D" id="2.120.10.30">
    <property type="entry name" value="TolB, C-terminal domain"/>
    <property type="match status" value="2"/>
</dbReference>
<dbReference type="SUPFAM" id="SSF63829">
    <property type="entry name" value="Calcium-dependent phosphotriesterase"/>
    <property type="match status" value="1"/>
</dbReference>
<dbReference type="Proteomes" id="UP000261023">
    <property type="component" value="Unassembled WGS sequence"/>
</dbReference>
<name>A0A173YBW0_9FIRM</name>
<dbReference type="EMBL" id="QTJW01000013">
    <property type="protein sequence ID" value="RGD68888.1"/>
    <property type="molecule type" value="Genomic_DNA"/>
</dbReference>
<dbReference type="GO" id="GO:0008270">
    <property type="term" value="F:zinc ion binding"/>
    <property type="evidence" value="ECO:0007669"/>
    <property type="project" value="UniProtKB-KW"/>
</dbReference>
<evidence type="ECO:0000313" key="8">
    <source>
        <dbReference type="Proteomes" id="UP000261257"/>
    </source>
</evidence>
<accession>A0A173YBW0</accession>
<dbReference type="InterPro" id="IPR050952">
    <property type="entry name" value="TRIM-NHL_E3_ligases"/>
</dbReference>
<dbReference type="PANTHER" id="PTHR24104:SF25">
    <property type="entry name" value="PROTEIN LIN-41"/>
    <property type="match status" value="1"/>
</dbReference>
<proteinExistence type="predicted"/>
<evidence type="ECO:0000313" key="3">
    <source>
        <dbReference type="EMBL" id="CUN60697.1"/>
    </source>
</evidence>
<evidence type="ECO:0000313" key="4">
    <source>
        <dbReference type="EMBL" id="RGD68888.1"/>
    </source>
</evidence>
<evidence type="ECO:0000313" key="5">
    <source>
        <dbReference type="EMBL" id="RGM08822.1"/>
    </source>
</evidence>
<reference evidence="3 6" key="1">
    <citation type="submission" date="2015-09" db="EMBL/GenBank/DDBJ databases">
        <authorList>
            <consortium name="Pathogen Informatics"/>
        </authorList>
    </citation>
    <scope>NUCLEOTIDE SEQUENCE [LARGE SCALE GENOMIC DNA]</scope>
    <source>
        <strain evidence="3 6">2789STDY5608850</strain>
    </source>
</reference>
<keyword evidence="3" id="KW-0456">Lyase</keyword>
<dbReference type="GO" id="GO:0016829">
    <property type="term" value="F:lyase activity"/>
    <property type="evidence" value="ECO:0007669"/>
    <property type="project" value="UniProtKB-KW"/>
</dbReference>
<dbReference type="OrthoDB" id="9757737at2"/>
<dbReference type="PROSITE" id="PS51125">
    <property type="entry name" value="NHL"/>
    <property type="match status" value="1"/>
</dbReference>
<dbReference type="Proteomes" id="UP000095651">
    <property type="component" value="Unassembled WGS sequence"/>
</dbReference>
<evidence type="ECO:0000256" key="2">
    <source>
        <dbReference type="PROSITE-ProRule" id="PRU00504"/>
    </source>
</evidence>
<dbReference type="Proteomes" id="UP000261257">
    <property type="component" value="Unassembled WGS sequence"/>
</dbReference>
<dbReference type="AlphaFoldDB" id="A0A173YBW0"/>